<evidence type="ECO:0000313" key="3">
    <source>
        <dbReference type="Proteomes" id="UP000027222"/>
    </source>
</evidence>
<evidence type="ECO:0000313" key="2">
    <source>
        <dbReference type="EMBL" id="KDR84519.1"/>
    </source>
</evidence>
<dbReference type="AlphaFoldDB" id="A0A067TX42"/>
<dbReference type="OrthoDB" id="5065353at2759"/>
<dbReference type="Proteomes" id="UP000027222">
    <property type="component" value="Unassembled WGS sequence"/>
</dbReference>
<name>A0A067TX42_GALM3</name>
<dbReference type="EMBL" id="KL142368">
    <property type="protein sequence ID" value="KDR84519.1"/>
    <property type="molecule type" value="Genomic_DNA"/>
</dbReference>
<keyword evidence="3" id="KW-1185">Reference proteome</keyword>
<gene>
    <name evidence="2" type="ORF">GALMADRAFT_206100</name>
</gene>
<feature type="region of interest" description="Disordered" evidence="1">
    <location>
        <begin position="459"/>
        <end position="489"/>
    </location>
</feature>
<dbReference type="HOGENOM" id="CLU_408292_0_0_1"/>
<proteinExistence type="predicted"/>
<accession>A0A067TX42</accession>
<protein>
    <submittedName>
        <fullName evidence="2">Uncharacterized protein</fullName>
    </submittedName>
</protein>
<reference evidence="3" key="1">
    <citation type="journal article" date="2014" name="Proc. Natl. Acad. Sci. U.S.A.">
        <title>Extensive sampling of basidiomycete genomes demonstrates inadequacy of the white-rot/brown-rot paradigm for wood decay fungi.</title>
        <authorList>
            <person name="Riley R."/>
            <person name="Salamov A.A."/>
            <person name="Brown D.W."/>
            <person name="Nagy L.G."/>
            <person name="Floudas D."/>
            <person name="Held B.W."/>
            <person name="Levasseur A."/>
            <person name="Lombard V."/>
            <person name="Morin E."/>
            <person name="Otillar R."/>
            <person name="Lindquist E.A."/>
            <person name="Sun H."/>
            <person name="LaButti K.M."/>
            <person name="Schmutz J."/>
            <person name="Jabbour D."/>
            <person name="Luo H."/>
            <person name="Baker S.E."/>
            <person name="Pisabarro A.G."/>
            <person name="Walton J.D."/>
            <person name="Blanchette R.A."/>
            <person name="Henrissat B."/>
            <person name="Martin F."/>
            <person name="Cullen D."/>
            <person name="Hibbett D.S."/>
            <person name="Grigoriev I.V."/>
        </authorList>
    </citation>
    <scope>NUCLEOTIDE SEQUENCE [LARGE SCALE GENOMIC DNA]</scope>
    <source>
        <strain evidence="3">CBS 339.88</strain>
    </source>
</reference>
<sequence length="695" mass="76215">MVQGTISSVLLSNPLAPVRITYGPIPASYVTKNLPIWNSKAVTPATFAKNESLELILQATLSDCPQQELTLLAEFLPSTGLNASSSAKFTFPYNGTGEINVPIAFSFDIGAPWGIHGALKWDVETQSGEKVPFGETPVELYALTPMQFNAFLSSGIPQDFLKIMVLPTLRHGIKSEDDWIKWAVYKCFNSAPENGDINESGGENEPIHTFRYDTVDLASSFSSALGSDFALDTWLSHRIATNPWGLANCYDQAGLAIVALSLGIPFDRLRWQHLHRFGRLSTEGTNLFGWGKVNNTYGWNVVVSKKMLPQNDSERHGFSNHSFASVEIGGIDMAIDACAGPVAANYTLPEYVKNAIDHETILDNEPGNGHRPGTVEDLHKGDESRFGLPMTSDFPISSKTHSWKTDKWAGNFWASVAKDKKELKNTINDVSKLKNLPQTPDRKPVDLRSLLASLTVEASKEFPSQSEETPEMVLTEGKPKPGETNVKVGPGGAVTQWTFKSVRVIFRILPSPEIAQQVYCARIMSSVDAGKVFKSPTEDQHKGCCHTVGTSGDTVELWYYENLLVEVLRVPTPQSDLTVEWVAKFINDFIQPGGDPKGVSPGAFDKPEVIKKPATVNVHDEFEISIHANGAYIVAAQVNGGGLLLKNRKKDGATWVFAFLAARASSNEIVFTSFHEETFQTKSENLIIDVKPLVA</sequence>
<organism evidence="2 3">
    <name type="scientific">Galerina marginata (strain CBS 339.88)</name>
    <dbReference type="NCBI Taxonomy" id="685588"/>
    <lineage>
        <taxon>Eukaryota</taxon>
        <taxon>Fungi</taxon>
        <taxon>Dikarya</taxon>
        <taxon>Basidiomycota</taxon>
        <taxon>Agaricomycotina</taxon>
        <taxon>Agaricomycetes</taxon>
        <taxon>Agaricomycetidae</taxon>
        <taxon>Agaricales</taxon>
        <taxon>Agaricineae</taxon>
        <taxon>Strophariaceae</taxon>
        <taxon>Galerina</taxon>
    </lineage>
</organism>
<evidence type="ECO:0000256" key="1">
    <source>
        <dbReference type="SAM" id="MobiDB-lite"/>
    </source>
</evidence>